<dbReference type="InterPro" id="IPR000943">
    <property type="entry name" value="RNA_pol_sigma70"/>
</dbReference>
<evidence type="ECO:0000256" key="5">
    <source>
        <dbReference type="ARBA" id="ARBA00023163"/>
    </source>
</evidence>
<feature type="short sequence motif" description="Interaction with polymerase core subunit RpoC" evidence="6">
    <location>
        <begin position="166"/>
        <end position="169"/>
    </location>
</feature>
<dbReference type="GO" id="GO:0016987">
    <property type="term" value="F:sigma factor activity"/>
    <property type="evidence" value="ECO:0007669"/>
    <property type="project" value="UniProtKB-UniRule"/>
</dbReference>
<feature type="DNA-binding region" description="H-T-H motif" evidence="6">
    <location>
        <begin position="336"/>
        <end position="355"/>
    </location>
</feature>
<evidence type="ECO:0000313" key="11">
    <source>
        <dbReference type="Proteomes" id="UP000034684"/>
    </source>
</evidence>
<keyword evidence="4 6" id="KW-0238">DNA-binding</keyword>
<evidence type="ECO:0000256" key="1">
    <source>
        <dbReference type="ARBA" id="ARBA00022490"/>
    </source>
</evidence>
<dbReference type="InterPro" id="IPR007630">
    <property type="entry name" value="RNA_pol_sigma70_r4"/>
</dbReference>
<dbReference type="SUPFAM" id="SSF88946">
    <property type="entry name" value="Sigma2 domain of RNA polymerase sigma factors"/>
    <property type="match status" value="1"/>
</dbReference>
<comment type="subunit">
    <text evidence="6">Interacts transiently with the RNA polymerase catalytic core.</text>
</comment>
<dbReference type="InterPro" id="IPR013325">
    <property type="entry name" value="RNA_pol_sigma_r2"/>
</dbReference>
<dbReference type="InterPro" id="IPR014284">
    <property type="entry name" value="RNA_pol_sigma-70_dom"/>
</dbReference>
<feature type="domain" description="RNA polymerase sigma-70" evidence="9">
    <location>
        <begin position="335"/>
        <end position="361"/>
    </location>
</feature>
<comment type="subcellular location">
    <subcellularLocation>
        <location evidence="6">Cytoplasm</location>
    </subcellularLocation>
</comment>
<dbReference type="Gene3D" id="1.10.10.10">
    <property type="entry name" value="Winged helix-like DNA-binding domain superfamily/Winged helix DNA-binding domain"/>
    <property type="match status" value="2"/>
</dbReference>
<keyword evidence="2 6" id="KW-0805">Transcription regulation</keyword>
<keyword evidence="5 6" id="KW-0804">Transcription</keyword>
<proteinExistence type="inferred from homology"/>
<dbReference type="GO" id="GO:0005737">
    <property type="term" value="C:cytoplasm"/>
    <property type="evidence" value="ECO:0007669"/>
    <property type="project" value="UniProtKB-SubCell"/>
</dbReference>
<reference evidence="10 11" key="1">
    <citation type="journal article" date="2015" name="Nature">
        <title>rRNA introns, odd ribosomes, and small enigmatic genomes across a large radiation of phyla.</title>
        <authorList>
            <person name="Brown C.T."/>
            <person name="Hug L.A."/>
            <person name="Thomas B.C."/>
            <person name="Sharon I."/>
            <person name="Castelle C.J."/>
            <person name="Singh A."/>
            <person name="Wilkins M.J."/>
            <person name="Williams K.H."/>
            <person name="Banfield J.F."/>
        </authorList>
    </citation>
    <scope>NUCLEOTIDE SEQUENCE [LARGE SCALE GENOMIC DNA]</scope>
</reference>
<evidence type="ECO:0000313" key="10">
    <source>
        <dbReference type="EMBL" id="KKU57243.1"/>
    </source>
</evidence>
<dbReference type="Proteomes" id="UP000034684">
    <property type="component" value="Unassembled WGS sequence"/>
</dbReference>
<evidence type="ECO:0000256" key="7">
    <source>
        <dbReference type="SAM" id="Coils"/>
    </source>
</evidence>
<dbReference type="InterPro" id="IPR028630">
    <property type="entry name" value="Sigma70_RpoD"/>
</dbReference>
<dbReference type="PROSITE" id="PS00715">
    <property type="entry name" value="SIGMA70_1"/>
    <property type="match status" value="1"/>
</dbReference>
<comment type="function">
    <text evidence="6">Sigma factors are initiation factors that promote the attachment of RNA polymerase to specific initiation sites and are then released. This sigma factor is the primary sigma factor during exponential growth.</text>
</comment>
<accession>A0A0G1TSW8</accession>
<dbReference type="InterPro" id="IPR009042">
    <property type="entry name" value="RNA_pol_sigma70_r1_2"/>
</dbReference>
<dbReference type="PROSITE" id="PS00716">
    <property type="entry name" value="SIGMA70_2"/>
    <property type="match status" value="1"/>
</dbReference>
<feature type="region of interest" description="Sigma-70 factor domain-2" evidence="6">
    <location>
        <begin position="142"/>
        <end position="212"/>
    </location>
</feature>
<dbReference type="Pfam" id="PF04542">
    <property type="entry name" value="Sigma70_r2"/>
    <property type="match status" value="1"/>
</dbReference>
<evidence type="ECO:0000259" key="9">
    <source>
        <dbReference type="PROSITE" id="PS00716"/>
    </source>
</evidence>
<feature type="region of interest" description="Sigma-70 factor domain-4" evidence="6">
    <location>
        <begin position="310"/>
        <end position="363"/>
    </location>
</feature>
<sequence>MPDKKPSRTKEEPLSKAQKLALKNLRKLVTKGKKQGYVTQEDVMELFPQAEENIEELDSLYEKLMNEGVDVFDTASEKEAEKIKNAEDLLAAANIRLDKTVSSDPVRMYLREIGKVDLLTAAEEVVLAKAIEKGDELSSERLTRANLRLVVSIAKKYMGRGLSFLDLIQEGNIGLMRAVEKFDWRRGFKFSTYATWWIRQAITRAIADQARTIRIPVHMIETIQKYKRIARKLEQDLERMPSPEEVAKEMGIEPEKAHEIVKISQDTTSIETPVGKDDDSRLKEFIPDEIGLTPFESASHELLKGHLEEVLDTLNPRERKVLELRFGIKDGRSRTLEEVGKEFGVTRERIRQIEAKALRKLRHPSRSKRLRDYL</sequence>
<dbReference type="PANTHER" id="PTHR30603:SF60">
    <property type="entry name" value="RNA POLYMERASE SIGMA FACTOR RPOD"/>
    <property type="match status" value="1"/>
</dbReference>
<protein>
    <recommendedName>
        <fullName evidence="6">RNA polymerase sigma factor SigA</fullName>
    </recommendedName>
</protein>
<keyword evidence="3 6" id="KW-0731">Sigma factor</keyword>
<dbReference type="PANTHER" id="PTHR30603">
    <property type="entry name" value="RNA POLYMERASE SIGMA FACTOR RPO"/>
    <property type="match status" value="1"/>
</dbReference>
<name>A0A0G1TSW8_UNCKA</name>
<dbReference type="EMBL" id="LCNN01000017">
    <property type="protein sequence ID" value="KKU57243.1"/>
    <property type="molecule type" value="Genomic_DNA"/>
</dbReference>
<dbReference type="FunFam" id="1.10.10.10:FF:000004">
    <property type="entry name" value="RNA polymerase sigma factor SigA"/>
    <property type="match status" value="1"/>
</dbReference>
<evidence type="ECO:0000256" key="3">
    <source>
        <dbReference type="ARBA" id="ARBA00023082"/>
    </source>
</evidence>
<dbReference type="GO" id="GO:0003677">
    <property type="term" value="F:DNA binding"/>
    <property type="evidence" value="ECO:0007669"/>
    <property type="project" value="UniProtKB-UniRule"/>
</dbReference>
<dbReference type="HAMAP" id="MF_00963">
    <property type="entry name" value="Sigma70_RpoD_SigA"/>
    <property type="match status" value="1"/>
</dbReference>
<dbReference type="InterPro" id="IPR013324">
    <property type="entry name" value="RNA_pol_sigma_r3/r4-like"/>
</dbReference>
<gene>
    <name evidence="6" type="primary">sigA</name>
    <name evidence="10" type="ORF">UX79_C0017G0007</name>
</gene>
<keyword evidence="7" id="KW-0175">Coiled coil</keyword>
<dbReference type="InterPro" id="IPR007624">
    <property type="entry name" value="RNA_pol_sigma70_r3"/>
</dbReference>
<dbReference type="Gene3D" id="1.10.220.120">
    <property type="entry name" value="Sigma-70 factor, region 1.1"/>
    <property type="match status" value="1"/>
</dbReference>
<dbReference type="GO" id="GO:0006352">
    <property type="term" value="P:DNA-templated transcription initiation"/>
    <property type="evidence" value="ECO:0007669"/>
    <property type="project" value="UniProtKB-UniRule"/>
</dbReference>
<dbReference type="Gene3D" id="1.10.601.10">
    <property type="entry name" value="RNA Polymerase Primary Sigma Factor"/>
    <property type="match status" value="2"/>
</dbReference>
<feature type="coiled-coil region" evidence="7">
    <location>
        <begin position="47"/>
        <end position="96"/>
    </location>
</feature>
<dbReference type="CDD" id="cd06171">
    <property type="entry name" value="Sigma70_r4"/>
    <property type="match status" value="1"/>
</dbReference>
<dbReference type="PRINTS" id="PR00046">
    <property type="entry name" value="SIGMA70FCT"/>
</dbReference>
<dbReference type="NCBIfam" id="TIGR02393">
    <property type="entry name" value="RpoD_Cterm"/>
    <property type="match status" value="1"/>
</dbReference>
<evidence type="ECO:0000256" key="4">
    <source>
        <dbReference type="ARBA" id="ARBA00023125"/>
    </source>
</evidence>
<feature type="region of interest" description="Sigma-70 factor domain-3" evidence="6">
    <location>
        <begin position="221"/>
        <end position="297"/>
    </location>
</feature>
<dbReference type="InterPro" id="IPR007127">
    <property type="entry name" value="RNA_pol_sigma_70_r1_1"/>
</dbReference>
<feature type="domain" description="RNA polymerase sigma-70" evidence="8">
    <location>
        <begin position="166"/>
        <end position="179"/>
    </location>
</feature>
<dbReference type="AlphaFoldDB" id="A0A0G1TSW8"/>
<organism evidence="10 11">
    <name type="scientific">candidate division WWE3 bacterium GW2011_GWB1_47_11</name>
    <dbReference type="NCBI Taxonomy" id="1619117"/>
    <lineage>
        <taxon>Bacteria</taxon>
        <taxon>Katanobacteria</taxon>
    </lineage>
</organism>
<comment type="similarity">
    <text evidence="6">Belongs to the sigma-70 factor family. RpoD/SigA subfamily.</text>
</comment>
<evidence type="ECO:0000256" key="6">
    <source>
        <dbReference type="HAMAP-Rule" id="MF_00963"/>
    </source>
</evidence>
<keyword evidence="1 6" id="KW-0963">Cytoplasm</keyword>
<evidence type="ECO:0000259" key="8">
    <source>
        <dbReference type="PROSITE" id="PS00715"/>
    </source>
</evidence>
<dbReference type="InterPro" id="IPR012760">
    <property type="entry name" value="RNA_pol_sigma_RpoD_C"/>
</dbReference>
<dbReference type="NCBIfam" id="TIGR02937">
    <property type="entry name" value="sigma70-ECF"/>
    <property type="match status" value="1"/>
</dbReference>
<dbReference type="PATRIC" id="fig|1619117.3.peg.364"/>
<dbReference type="InterPro" id="IPR042189">
    <property type="entry name" value="RNA_pol_sigma_70_r1_1_sf"/>
</dbReference>
<dbReference type="InterPro" id="IPR007627">
    <property type="entry name" value="RNA_pol_sigma70_r2"/>
</dbReference>
<dbReference type="Pfam" id="PF03979">
    <property type="entry name" value="Sigma70_r1_1"/>
    <property type="match status" value="1"/>
</dbReference>
<dbReference type="FunFam" id="1.10.601.10:FF:000001">
    <property type="entry name" value="RNA polymerase sigma factor SigA"/>
    <property type="match status" value="1"/>
</dbReference>
<evidence type="ECO:0000256" key="2">
    <source>
        <dbReference type="ARBA" id="ARBA00023015"/>
    </source>
</evidence>
<dbReference type="SUPFAM" id="SSF88659">
    <property type="entry name" value="Sigma3 and sigma4 domains of RNA polymerase sigma factors"/>
    <property type="match status" value="2"/>
</dbReference>
<dbReference type="Pfam" id="PF00140">
    <property type="entry name" value="Sigma70_r1_2"/>
    <property type="match status" value="1"/>
</dbReference>
<dbReference type="InterPro" id="IPR036388">
    <property type="entry name" value="WH-like_DNA-bd_sf"/>
</dbReference>
<dbReference type="InterPro" id="IPR050239">
    <property type="entry name" value="Sigma-70_RNA_pol_init_factors"/>
</dbReference>
<dbReference type="Pfam" id="PF04539">
    <property type="entry name" value="Sigma70_r3"/>
    <property type="match status" value="1"/>
</dbReference>
<dbReference type="Pfam" id="PF04545">
    <property type="entry name" value="Sigma70_r4"/>
    <property type="match status" value="1"/>
</dbReference>
<comment type="caution">
    <text evidence="10">The sequence shown here is derived from an EMBL/GenBank/DDBJ whole genome shotgun (WGS) entry which is preliminary data.</text>
</comment>